<dbReference type="Gene3D" id="3.40.50.1110">
    <property type="entry name" value="SGNH hydrolase"/>
    <property type="match status" value="1"/>
</dbReference>
<dbReference type="SUPFAM" id="SSF56784">
    <property type="entry name" value="HAD-like"/>
    <property type="match status" value="1"/>
</dbReference>
<dbReference type="RefSeq" id="WP_109414463.1">
    <property type="nucleotide sequence ID" value="NZ_QEAS01000002.1"/>
</dbReference>
<dbReference type="InterPro" id="IPR023214">
    <property type="entry name" value="HAD_sf"/>
</dbReference>
<evidence type="ECO:0000259" key="1">
    <source>
        <dbReference type="Pfam" id="PF21211"/>
    </source>
</evidence>
<reference evidence="2 3" key="1">
    <citation type="submission" date="2018-04" db="EMBL/GenBank/DDBJ databases">
        <title>Pedobacter chongqingensis sp. nov., isolated from a rottenly hemp rope.</title>
        <authorList>
            <person name="Cai Y."/>
        </authorList>
    </citation>
    <scope>NUCLEOTIDE SEQUENCE [LARGE SCALE GENOMIC DNA]</scope>
    <source>
        <strain evidence="2 3">FJ4-8</strain>
    </source>
</reference>
<dbReference type="InterPro" id="IPR036412">
    <property type="entry name" value="HAD-like_sf"/>
</dbReference>
<dbReference type="EMBL" id="QEAS01000002">
    <property type="protein sequence ID" value="PWG82185.1"/>
    <property type="molecule type" value="Genomic_DNA"/>
</dbReference>
<comment type="caution">
    <text evidence="2">The sequence shown here is derived from an EMBL/GenBank/DDBJ whole genome shotgun (WGS) entry which is preliminary data.</text>
</comment>
<dbReference type="InterPro" id="IPR049369">
    <property type="entry name" value="BF1531-like_N"/>
</dbReference>
<dbReference type="Proteomes" id="UP000245647">
    <property type="component" value="Unassembled WGS sequence"/>
</dbReference>
<dbReference type="Pfam" id="PF21211">
    <property type="entry name" value="FkbH_N"/>
    <property type="match status" value="1"/>
</dbReference>
<gene>
    <name evidence="2" type="ORF">DDR33_04000</name>
</gene>
<dbReference type="InterPro" id="IPR036514">
    <property type="entry name" value="SGNH_hydro_sf"/>
</dbReference>
<dbReference type="AlphaFoldDB" id="A0A2U2PLA1"/>
<dbReference type="NCBIfam" id="TIGR01681">
    <property type="entry name" value="HAD-SF-IIIC"/>
    <property type="match status" value="1"/>
</dbReference>
<evidence type="ECO:0000313" key="3">
    <source>
        <dbReference type="Proteomes" id="UP000245647"/>
    </source>
</evidence>
<sequence length="581" mass="66149">MNIKPFNDLKKNLKRLSSLNKEIRVAVLSDSSSQLTVNALKGYGAEFNVKYEIFEADYNQIDMQVFDAGSELYRFAPAFVIILRSTSRLMKYFYKMDHDERGNFADSQLQYLEELCATVSQRLDCAVITNNYSEINDSVFGNFGLKVMSSFAYQLKKLNMKLIDLSVNRKDLFLLDLNSMIARAGHNGSFDPKIYYAADMVYSIDFLPYLAKNINDIIFAVSGSFVKCVVLDLDNTLWGGVIGDDGTDGIQIGSLGNGKIFSELQLWLKQLKARGIILAVCSKNNDDTARQPFISHPEMELRLDDIAVFVANWENKADNIRHIQSVLNIGIDSMVFIDDNPVERALVKKEIPEIIVPDLPEDPAEYLLFLHSLNLFETASYTPNDSERTRQYQEEAKRRNVLKGFANEDAFLASLDMSSEVRAFDPFSVPRVSQLSQRSNQFNLRTIRYTEEEVKRMTGDPDYCTYSFTLKDKFGDNGLVAFVVLKKTDSETLFIENWAMSCRVLKRGMEWFTLNCIASDARLSGVRRIVGEYIPTAKNSLVKEHYPSLGFGTISENRYCLELADYRLEKIIHIKKTSTPV</sequence>
<dbReference type="NCBIfam" id="TIGR01686">
    <property type="entry name" value="FkbH"/>
    <property type="match status" value="1"/>
</dbReference>
<organism evidence="2 3">
    <name type="scientific">Pararcticibacter amylolyticus</name>
    <dbReference type="NCBI Taxonomy" id="2173175"/>
    <lineage>
        <taxon>Bacteria</taxon>
        <taxon>Pseudomonadati</taxon>
        <taxon>Bacteroidota</taxon>
        <taxon>Sphingobacteriia</taxon>
        <taxon>Sphingobacteriales</taxon>
        <taxon>Sphingobacteriaceae</taxon>
        <taxon>Pararcticibacter</taxon>
    </lineage>
</organism>
<feature type="domain" description="BF1531-like N-terminal" evidence="1">
    <location>
        <begin position="24"/>
        <end position="218"/>
    </location>
</feature>
<keyword evidence="3" id="KW-1185">Reference proteome</keyword>
<name>A0A2U2PLA1_9SPHI</name>
<dbReference type="InterPro" id="IPR010033">
    <property type="entry name" value="HAD_SF_ppase_IIIC"/>
</dbReference>
<dbReference type="GO" id="GO:0016788">
    <property type="term" value="F:hydrolase activity, acting on ester bonds"/>
    <property type="evidence" value="ECO:0007669"/>
    <property type="project" value="UniProtKB-ARBA"/>
</dbReference>
<dbReference type="Gene3D" id="3.40.50.1000">
    <property type="entry name" value="HAD superfamily/HAD-like"/>
    <property type="match status" value="1"/>
</dbReference>
<proteinExistence type="predicted"/>
<dbReference type="OrthoDB" id="323926at2"/>
<evidence type="ECO:0000313" key="2">
    <source>
        <dbReference type="EMBL" id="PWG82185.1"/>
    </source>
</evidence>
<dbReference type="InterPro" id="IPR010037">
    <property type="entry name" value="FkbH_domain"/>
</dbReference>
<protein>
    <recommendedName>
        <fullName evidence="1">BF1531-like N-terminal domain-containing protein</fullName>
    </recommendedName>
</protein>
<accession>A0A2U2PLA1</accession>